<accession>A0A426QGY2</accession>
<reference evidence="1 2" key="1">
    <citation type="journal article" date="2010" name="Int. J. Syst. Evol. Microbiol.">
        <title>Thiohalobacter thiocyanaticus gen. nov., sp. nov., a moderately halophilic, sulfur-oxidizing gammaproteobacterium from hypersaline lakes, that utilizes thiocyanate.</title>
        <authorList>
            <person name="Sorokin D.Y."/>
            <person name="Kovaleva O.L."/>
            <person name="Tourova T.P."/>
            <person name="Muyzer G."/>
        </authorList>
    </citation>
    <scope>NUCLEOTIDE SEQUENCE [LARGE SCALE GENOMIC DNA]</scope>
    <source>
        <strain evidence="1 2">Hrh1</strain>
    </source>
</reference>
<organism evidence="1 2">
    <name type="scientific">Thiohalobacter thiocyanaticus</name>
    <dbReference type="NCBI Taxonomy" id="585455"/>
    <lineage>
        <taxon>Bacteria</taxon>
        <taxon>Pseudomonadati</taxon>
        <taxon>Pseudomonadota</taxon>
        <taxon>Gammaproteobacteria</taxon>
        <taxon>Thiohalobacterales</taxon>
        <taxon>Thiohalobacteraceae</taxon>
        <taxon>Thiohalobacter</taxon>
    </lineage>
</organism>
<protein>
    <submittedName>
        <fullName evidence="1">Uncharacterized protein</fullName>
    </submittedName>
</protein>
<evidence type="ECO:0000313" key="2">
    <source>
        <dbReference type="Proteomes" id="UP000287798"/>
    </source>
</evidence>
<dbReference type="EMBL" id="QZMU01000001">
    <property type="protein sequence ID" value="RRQ20990.1"/>
    <property type="molecule type" value="Genomic_DNA"/>
</dbReference>
<proteinExistence type="predicted"/>
<name>A0A426QGY2_9GAMM</name>
<evidence type="ECO:0000313" key="1">
    <source>
        <dbReference type="EMBL" id="RRQ20990.1"/>
    </source>
</evidence>
<dbReference type="RefSeq" id="WP_125180203.1">
    <property type="nucleotide sequence ID" value="NZ_QZMU01000001.1"/>
</dbReference>
<gene>
    <name evidence="1" type="ORF">D6C00_02730</name>
</gene>
<sequence>MTLSIKELSTANEMVRELLEQLELDAYLFEVEPANDHWQVRVECPVAEGWQTVTLHVDKTRLSDCRRDVAVREALLWKWRTALAACTPSPPSSST</sequence>
<comment type="caution">
    <text evidence="1">The sequence shown here is derived from an EMBL/GenBank/DDBJ whole genome shotgun (WGS) entry which is preliminary data.</text>
</comment>
<dbReference type="OrthoDB" id="5785545at2"/>
<dbReference type="AlphaFoldDB" id="A0A426QGY2"/>
<keyword evidence="2" id="KW-1185">Reference proteome</keyword>
<dbReference type="Proteomes" id="UP000287798">
    <property type="component" value="Unassembled WGS sequence"/>
</dbReference>